<evidence type="ECO:0000256" key="1">
    <source>
        <dbReference type="SAM" id="SignalP"/>
    </source>
</evidence>
<dbReference type="InterPro" id="IPR008979">
    <property type="entry name" value="Galactose-bd-like_sf"/>
</dbReference>
<evidence type="ECO:0000313" key="4">
    <source>
        <dbReference type="RefSeq" id="XP_022305088.1"/>
    </source>
</evidence>
<feature type="signal peptide" evidence="1">
    <location>
        <begin position="1"/>
        <end position="22"/>
    </location>
</feature>
<name>A0A8B8BP10_CRAVI</name>
<dbReference type="GeneID" id="111112079"/>
<dbReference type="KEGG" id="cvn:111112079"/>
<evidence type="ECO:0000259" key="2">
    <source>
        <dbReference type="PROSITE" id="PS01248"/>
    </source>
</evidence>
<dbReference type="InterPro" id="IPR002049">
    <property type="entry name" value="LE_dom"/>
</dbReference>
<accession>A0A8B8BP10</accession>
<dbReference type="OrthoDB" id="6141792at2759"/>
<dbReference type="AlphaFoldDB" id="A0A8B8BP10"/>
<dbReference type="PROSITE" id="PS01248">
    <property type="entry name" value="EGF_LAM_1"/>
    <property type="match status" value="1"/>
</dbReference>
<keyword evidence="1" id="KW-0732">Signal</keyword>
<dbReference type="PANTHER" id="PTHR45713:SF6">
    <property type="entry name" value="F5_8 TYPE C DOMAIN-CONTAINING PROTEIN"/>
    <property type="match status" value="1"/>
</dbReference>
<dbReference type="Gene3D" id="2.60.120.260">
    <property type="entry name" value="Galactose-binding domain-like"/>
    <property type="match status" value="1"/>
</dbReference>
<dbReference type="InterPro" id="IPR051941">
    <property type="entry name" value="BG_Antigen-Binding_Lectin"/>
</dbReference>
<organism evidence="3 4">
    <name type="scientific">Crassostrea virginica</name>
    <name type="common">Eastern oyster</name>
    <dbReference type="NCBI Taxonomy" id="6565"/>
    <lineage>
        <taxon>Eukaryota</taxon>
        <taxon>Metazoa</taxon>
        <taxon>Spiralia</taxon>
        <taxon>Lophotrochozoa</taxon>
        <taxon>Mollusca</taxon>
        <taxon>Bivalvia</taxon>
        <taxon>Autobranchia</taxon>
        <taxon>Pteriomorphia</taxon>
        <taxon>Ostreida</taxon>
        <taxon>Ostreoidea</taxon>
        <taxon>Ostreidae</taxon>
        <taxon>Crassostrea</taxon>
    </lineage>
</organism>
<dbReference type="RefSeq" id="XP_022305088.1">
    <property type="nucleotide sequence ID" value="XM_022449380.1"/>
</dbReference>
<gene>
    <name evidence="4" type="primary">LOC111112079</name>
</gene>
<evidence type="ECO:0000313" key="3">
    <source>
        <dbReference type="Proteomes" id="UP000694844"/>
    </source>
</evidence>
<reference evidence="4" key="1">
    <citation type="submission" date="2025-08" db="UniProtKB">
        <authorList>
            <consortium name="RefSeq"/>
        </authorList>
    </citation>
    <scope>IDENTIFICATION</scope>
    <source>
        <tissue evidence="4">Whole sample</tissue>
    </source>
</reference>
<feature type="chain" id="PRO_5034647569" evidence="1">
    <location>
        <begin position="23"/>
        <end position="288"/>
    </location>
</feature>
<protein>
    <submittedName>
        <fullName evidence="4">N-acetylglucosamine-1-phosphodiester alpha-N-acetylglucosaminidase-like</fullName>
    </submittedName>
</protein>
<dbReference type="Proteomes" id="UP000694844">
    <property type="component" value="Chromosome 9"/>
</dbReference>
<keyword evidence="3" id="KW-1185">Reference proteome</keyword>
<dbReference type="SUPFAM" id="SSF49785">
    <property type="entry name" value="Galactose-binding domain-like"/>
    <property type="match status" value="1"/>
</dbReference>
<proteinExistence type="predicted"/>
<feature type="domain" description="Laminin EGF-like" evidence="2">
    <location>
        <begin position="218"/>
        <end position="250"/>
    </location>
</feature>
<sequence>MAGMALLVCCGWTVLLCLSVQAYENLALHKPAWQSNTYWSNTGASYTADLAVDGQYTDLAWWGGQCAVSGAEQTTAEWRVDLVAVRSIHHIVIQYMTNNEVWDEDNWLISAFLGFSVYISNTTNKENGVPCFRDTNYTTATIPNSFIITCPYHGRYVIYYNNRTHPPYPEGYSLYAWVALCEVEVYGCPSPGYYGENCSLECPQNCQNGYCDIVEGTCFGCAHRYVGPTCEDCPSGLYGSNCSQNCSMTCGDPGECDMRTGHCDGGCQVGWTGAMCEKGFSSCTCVVV</sequence>
<dbReference type="PANTHER" id="PTHR45713">
    <property type="entry name" value="FTP DOMAIN-CONTAINING PROTEIN"/>
    <property type="match status" value="1"/>
</dbReference>